<comment type="caution">
    <text evidence="2">The sequence shown here is derived from an EMBL/GenBank/DDBJ whole genome shotgun (WGS) entry which is preliminary data.</text>
</comment>
<reference evidence="2 3" key="1">
    <citation type="journal article" date="2024" name="Science">
        <title>Giant polyketide synthase enzymes in the biosynthesis of giant marine polyether toxins.</title>
        <authorList>
            <person name="Fallon T.R."/>
            <person name="Shende V.V."/>
            <person name="Wierzbicki I.H."/>
            <person name="Pendleton A.L."/>
            <person name="Watervoot N.F."/>
            <person name="Auber R.P."/>
            <person name="Gonzalez D.J."/>
            <person name="Wisecaver J.H."/>
            <person name="Moore B.S."/>
        </authorList>
    </citation>
    <scope>NUCLEOTIDE SEQUENCE [LARGE SCALE GENOMIC DNA]</scope>
    <source>
        <strain evidence="2 3">12B1</strain>
    </source>
</reference>
<proteinExistence type="predicted"/>
<evidence type="ECO:0008006" key="4">
    <source>
        <dbReference type="Google" id="ProtNLM"/>
    </source>
</evidence>
<feature type="region of interest" description="Disordered" evidence="1">
    <location>
        <begin position="127"/>
        <end position="157"/>
    </location>
</feature>
<dbReference type="GO" id="GO:0005684">
    <property type="term" value="C:U2-type spliceosomal complex"/>
    <property type="evidence" value="ECO:0007669"/>
    <property type="project" value="TreeGrafter"/>
</dbReference>
<dbReference type="EMBL" id="JBGBPQ010000001">
    <property type="protein sequence ID" value="KAL1529297.1"/>
    <property type="molecule type" value="Genomic_DNA"/>
</dbReference>
<organism evidence="2 3">
    <name type="scientific">Prymnesium parvum</name>
    <name type="common">Toxic golden alga</name>
    <dbReference type="NCBI Taxonomy" id="97485"/>
    <lineage>
        <taxon>Eukaryota</taxon>
        <taxon>Haptista</taxon>
        <taxon>Haptophyta</taxon>
        <taxon>Prymnesiophyceae</taxon>
        <taxon>Prymnesiales</taxon>
        <taxon>Prymnesiaceae</taxon>
        <taxon>Prymnesium</taxon>
    </lineage>
</organism>
<accession>A0AB34K7C1</accession>
<dbReference type="PANTHER" id="PTHR31551">
    <property type="entry name" value="PRE-MRNA-SPLICING FACTOR CWF18"/>
    <property type="match status" value="1"/>
</dbReference>
<evidence type="ECO:0000313" key="3">
    <source>
        <dbReference type="Proteomes" id="UP001515480"/>
    </source>
</evidence>
<name>A0AB34K7C1_PRYPA</name>
<dbReference type="AlphaFoldDB" id="A0AB34K7C1"/>
<dbReference type="Proteomes" id="UP001515480">
    <property type="component" value="Unassembled WGS sequence"/>
</dbReference>
<evidence type="ECO:0000256" key="1">
    <source>
        <dbReference type="SAM" id="MobiDB-lite"/>
    </source>
</evidence>
<keyword evidence="3" id="KW-1185">Reference proteome</keyword>
<dbReference type="GO" id="GO:0071014">
    <property type="term" value="C:post-mRNA release spliceosomal complex"/>
    <property type="evidence" value="ECO:0007669"/>
    <property type="project" value="TreeGrafter"/>
</dbReference>
<gene>
    <name evidence="2" type="ORF">AB1Y20_000251</name>
</gene>
<dbReference type="PANTHER" id="PTHR31551:SF1">
    <property type="entry name" value="COILED-COIL DOMAIN-CONTAINING PROTEIN 12"/>
    <property type="match status" value="1"/>
</dbReference>
<dbReference type="InterPro" id="IPR013169">
    <property type="entry name" value="mRNA_splic_Cwf18-like"/>
</dbReference>
<sequence>MRRPTTASCVYCPSISRELPDGFTSSAAPISCRAESDAQPVLKFRNYQPHSEQLHGLGVEKPVVPSVEDQIDAAEIVHNDTTQEPLINLAPKRANWDLKRDLEPQLKKLRGMTDRAIIGLIAKRVAEEQDAESGGGGGPDLALAVEQQGQADKDDES</sequence>
<dbReference type="Pfam" id="PF08315">
    <property type="entry name" value="cwf18"/>
    <property type="match status" value="1"/>
</dbReference>
<protein>
    <recommendedName>
        <fullName evidence="4">Coiled-coil domain-containing protein 12</fullName>
    </recommendedName>
</protein>
<evidence type="ECO:0000313" key="2">
    <source>
        <dbReference type="EMBL" id="KAL1529297.1"/>
    </source>
</evidence>